<organism evidence="2 4">
    <name type="scientific">Bacteroides stercoris</name>
    <dbReference type="NCBI Taxonomy" id="46506"/>
    <lineage>
        <taxon>Bacteria</taxon>
        <taxon>Pseudomonadati</taxon>
        <taxon>Bacteroidota</taxon>
        <taxon>Bacteroidia</taxon>
        <taxon>Bacteroidales</taxon>
        <taxon>Bacteroidaceae</taxon>
        <taxon>Bacteroides</taxon>
    </lineage>
</organism>
<dbReference type="RefSeq" id="WP_060386398.1">
    <property type="nucleotide sequence ID" value="NZ_CAXSRQ010000004.1"/>
</dbReference>
<feature type="binding site" evidence="1">
    <location>
        <position position="134"/>
    </location>
    <ligand>
        <name>Zn(2+)</name>
        <dbReference type="ChEBI" id="CHEBI:29105"/>
    </ligand>
</feature>
<sequence>MSIKQCEDRLLDRGLRPTPARILTLRKLSELEYPVSLLELETMLDTLDKSTISRSLAVLLKRHAIHSFEDGSGSTKYEICRSTVEHCPIEEQHVHFHCEACNRTFCMKEHKIPIISLPNGYAIENINYTIKGVCPECQCQQRKVLTN</sequence>
<keyword evidence="1" id="KW-0862">Zinc</keyword>
<feature type="binding site" evidence="1">
    <location>
        <position position="137"/>
    </location>
    <ligand>
        <name>Zn(2+)</name>
        <dbReference type="ChEBI" id="CHEBI:29105"/>
    </ligand>
</feature>
<dbReference type="InterPro" id="IPR036390">
    <property type="entry name" value="WH_DNA-bd_sf"/>
</dbReference>
<evidence type="ECO:0000313" key="2">
    <source>
        <dbReference type="EMBL" id="KWR52739.1"/>
    </source>
</evidence>
<dbReference type="GO" id="GO:0000976">
    <property type="term" value="F:transcription cis-regulatory region binding"/>
    <property type="evidence" value="ECO:0007669"/>
    <property type="project" value="TreeGrafter"/>
</dbReference>
<reference evidence="2 4" key="1">
    <citation type="journal article" date="2016" name="BMC Genomics">
        <title>Type VI secretion systems of human gut Bacteroidales segregate into three genetic architectures, two of which are contained on mobile genetic elements.</title>
        <authorList>
            <person name="Coyne M.J."/>
            <person name="Roelofs K.G."/>
            <person name="Comstock L.E."/>
        </authorList>
    </citation>
    <scope>NUCLEOTIDE SEQUENCE [LARGE SCALE GENOMIC DNA]</scope>
    <source>
        <strain evidence="2 4">CL09T03C01</strain>
    </source>
</reference>
<dbReference type="InterPro" id="IPR002481">
    <property type="entry name" value="FUR"/>
</dbReference>
<dbReference type="GO" id="GO:0045892">
    <property type="term" value="P:negative regulation of DNA-templated transcription"/>
    <property type="evidence" value="ECO:0007669"/>
    <property type="project" value="TreeGrafter"/>
</dbReference>
<dbReference type="EMBL" id="QSSV01000025">
    <property type="protein sequence ID" value="RGM10282.1"/>
    <property type="molecule type" value="Genomic_DNA"/>
</dbReference>
<dbReference type="Proteomes" id="UP000056419">
    <property type="component" value="Unassembled WGS sequence"/>
</dbReference>
<dbReference type="PANTHER" id="PTHR33202">
    <property type="entry name" value="ZINC UPTAKE REGULATION PROTEIN"/>
    <property type="match status" value="1"/>
</dbReference>
<evidence type="ECO:0000256" key="1">
    <source>
        <dbReference type="PIRSR" id="PIRSR602481-1"/>
    </source>
</evidence>
<feature type="binding site" evidence="1">
    <location>
        <position position="98"/>
    </location>
    <ligand>
        <name>Zn(2+)</name>
        <dbReference type="ChEBI" id="CHEBI:29105"/>
    </ligand>
</feature>
<dbReference type="EMBL" id="LRGC01000018">
    <property type="protein sequence ID" value="KWR52739.1"/>
    <property type="molecule type" value="Genomic_DNA"/>
</dbReference>
<dbReference type="Gene3D" id="1.10.10.10">
    <property type="entry name" value="Winged helix-like DNA-binding domain superfamily/Winged helix DNA-binding domain"/>
    <property type="match status" value="1"/>
</dbReference>
<evidence type="ECO:0000313" key="5">
    <source>
        <dbReference type="Proteomes" id="UP000261223"/>
    </source>
</evidence>
<dbReference type="InterPro" id="IPR036388">
    <property type="entry name" value="WH-like_DNA-bd_sf"/>
</dbReference>
<dbReference type="SUPFAM" id="SSF46785">
    <property type="entry name" value="Winged helix' DNA-binding domain"/>
    <property type="match status" value="1"/>
</dbReference>
<feature type="binding site" evidence="1">
    <location>
        <position position="101"/>
    </location>
    <ligand>
        <name>Zn(2+)</name>
        <dbReference type="ChEBI" id="CHEBI:29105"/>
    </ligand>
</feature>
<comment type="cofactor">
    <cofactor evidence="1">
        <name>Zn(2+)</name>
        <dbReference type="ChEBI" id="CHEBI:29105"/>
    </cofactor>
    <text evidence="1">Binds 1 zinc ion per subunit.</text>
</comment>
<dbReference type="STRING" id="46506.AA415_02789"/>
<dbReference type="GO" id="GO:0003700">
    <property type="term" value="F:DNA-binding transcription factor activity"/>
    <property type="evidence" value="ECO:0007669"/>
    <property type="project" value="InterPro"/>
</dbReference>
<protein>
    <submittedName>
        <fullName evidence="2">Fe2+/Zn2+ uptake regulation protein</fullName>
    </submittedName>
    <submittedName>
        <fullName evidence="3">Transcriptional repressor</fullName>
    </submittedName>
</protein>
<dbReference type="AlphaFoldDB" id="A0A120A0Y8"/>
<dbReference type="PATRIC" id="fig|46506.5.peg.3001"/>
<reference evidence="2" key="2">
    <citation type="submission" date="2016-01" db="EMBL/GenBank/DDBJ databases">
        <authorList>
            <person name="McClelland M."/>
            <person name="Jain A."/>
            <person name="Saraogi P."/>
            <person name="Mendelson R."/>
            <person name="Westerman R."/>
            <person name="SanMiguel P."/>
            <person name="Csonka L."/>
        </authorList>
    </citation>
    <scope>NUCLEOTIDE SEQUENCE</scope>
    <source>
        <strain evidence="2">CL09T03C01</strain>
    </source>
</reference>
<keyword evidence="1" id="KW-0479">Metal-binding</keyword>
<keyword evidence="4" id="KW-1185">Reference proteome</keyword>
<dbReference type="Proteomes" id="UP000261223">
    <property type="component" value="Unassembled WGS sequence"/>
</dbReference>
<dbReference type="GeneID" id="69589736"/>
<dbReference type="GO" id="GO:0008270">
    <property type="term" value="F:zinc ion binding"/>
    <property type="evidence" value="ECO:0007669"/>
    <property type="project" value="TreeGrafter"/>
</dbReference>
<reference evidence="3 5" key="3">
    <citation type="submission" date="2018-08" db="EMBL/GenBank/DDBJ databases">
        <title>A genome reference for cultivated species of the human gut microbiota.</title>
        <authorList>
            <person name="Zou Y."/>
            <person name="Xue W."/>
            <person name="Luo G."/>
        </authorList>
    </citation>
    <scope>NUCLEOTIDE SEQUENCE [LARGE SCALE GENOMIC DNA]</scope>
    <source>
        <strain evidence="3 5">TF03-6</strain>
    </source>
</reference>
<comment type="caution">
    <text evidence="2">The sequence shown here is derived from an EMBL/GenBank/DDBJ whole genome shotgun (WGS) entry which is preliminary data.</text>
</comment>
<dbReference type="Pfam" id="PF01475">
    <property type="entry name" value="FUR"/>
    <property type="match status" value="1"/>
</dbReference>
<name>A0A120A0Y8_BACSE</name>
<evidence type="ECO:0000313" key="4">
    <source>
        <dbReference type="Proteomes" id="UP000056419"/>
    </source>
</evidence>
<accession>A0A120A0Y8</accession>
<proteinExistence type="predicted"/>
<evidence type="ECO:0000313" key="3">
    <source>
        <dbReference type="EMBL" id="RGM10282.1"/>
    </source>
</evidence>
<dbReference type="GO" id="GO:1900376">
    <property type="term" value="P:regulation of secondary metabolite biosynthetic process"/>
    <property type="evidence" value="ECO:0007669"/>
    <property type="project" value="TreeGrafter"/>
</dbReference>
<gene>
    <name evidence="2" type="primary">fur_3</name>
    <name evidence="2" type="ORF">AA415_02789</name>
    <name evidence="3" type="ORF">DXC34_15680</name>
</gene>
<dbReference type="PANTHER" id="PTHR33202:SF22">
    <property type="entry name" value="HYDROGEN PEROXIDE SENSITIVE REPRESSOR"/>
    <property type="match status" value="1"/>
</dbReference>